<feature type="transmembrane region" description="Helical" evidence="1">
    <location>
        <begin position="103"/>
        <end position="121"/>
    </location>
</feature>
<sequence length="357" mass="37722">MTARHTPQTLDPLGGLTARYFAVVSTVVSVGIVILLLASNGDQIRSLPLQAAAIALFVGAAGINLLGVDPRNFPFGAWRHAALHVLMIAAFAADCASRFPGAVGVWAAVALTVLLLLIGSFRPAIEIAGFTVVSSVAVGAIALLFSATAELALGYAIPLLAVGCGAAAFSHVLVSRVLEWRGASILTFERERDTIRATEEAEATERRRQIVDYRVGPYLENILDTDAITPADIARARGLATTLRTMLVRSAQASWLAELVDELDDPDGLLETLNADQRRAIGAGISEVRQAAPVVPGSIRAQLRAGPPATLRVTAVLTDGTGKGLRPAAYRAVLRQAFRKVSLSADDRHVEVLVELS</sequence>
<keyword evidence="1" id="KW-0472">Membrane</keyword>
<feature type="transmembrane region" description="Helical" evidence="1">
    <location>
        <begin position="78"/>
        <end position="96"/>
    </location>
</feature>
<evidence type="ECO:0000313" key="3">
    <source>
        <dbReference type="Proteomes" id="UP001160142"/>
    </source>
</evidence>
<dbReference type="RefSeq" id="WP_322134496.1">
    <property type="nucleotide sequence ID" value="NZ_CP085036.1"/>
</dbReference>
<evidence type="ECO:0000313" key="2">
    <source>
        <dbReference type="EMBL" id="MDH6182211.1"/>
    </source>
</evidence>
<accession>A0ABT6KQE7</accession>
<name>A0ABT6KQE7_9MICO</name>
<feature type="transmembrane region" description="Helical" evidence="1">
    <location>
        <begin position="20"/>
        <end position="38"/>
    </location>
</feature>
<feature type="transmembrane region" description="Helical" evidence="1">
    <location>
        <begin position="47"/>
        <end position="66"/>
    </location>
</feature>
<evidence type="ECO:0000256" key="1">
    <source>
        <dbReference type="SAM" id="Phobius"/>
    </source>
</evidence>
<proteinExistence type="predicted"/>
<keyword evidence="3" id="KW-1185">Reference proteome</keyword>
<protein>
    <submittedName>
        <fullName evidence="2">Uncharacterized protein</fullName>
    </submittedName>
</protein>
<feature type="transmembrane region" description="Helical" evidence="1">
    <location>
        <begin position="152"/>
        <end position="174"/>
    </location>
</feature>
<organism evidence="2 3">
    <name type="scientific">Antiquaquibacter oligotrophicus</name>
    <dbReference type="NCBI Taxonomy" id="2880260"/>
    <lineage>
        <taxon>Bacteria</taxon>
        <taxon>Bacillati</taxon>
        <taxon>Actinomycetota</taxon>
        <taxon>Actinomycetes</taxon>
        <taxon>Micrococcales</taxon>
        <taxon>Microbacteriaceae</taxon>
        <taxon>Antiquaquibacter</taxon>
    </lineage>
</organism>
<feature type="transmembrane region" description="Helical" evidence="1">
    <location>
        <begin position="127"/>
        <end position="145"/>
    </location>
</feature>
<comment type="caution">
    <text evidence="2">The sequence shown here is derived from an EMBL/GenBank/DDBJ whole genome shotgun (WGS) entry which is preliminary data.</text>
</comment>
<keyword evidence="1" id="KW-0812">Transmembrane</keyword>
<reference evidence="2 3" key="1">
    <citation type="submission" date="2023-04" db="EMBL/GenBank/DDBJ databases">
        <title>Genome Encyclopedia of Bacteria and Archaea VI: Functional Genomics of Type Strains.</title>
        <authorList>
            <person name="Whitman W."/>
        </authorList>
    </citation>
    <scope>NUCLEOTIDE SEQUENCE [LARGE SCALE GENOMIC DNA]</scope>
    <source>
        <strain evidence="2 3">SG_E_30_P1</strain>
    </source>
</reference>
<keyword evidence="1" id="KW-1133">Transmembrane helix</keyword>
<dbReference type="EMBL" id="JARXVQ010000001">
    <property type="protein sequence ID" value="MDH6182211.1"/>
    <property type="molecule type" value="Genomic_DNA"/>
</dbReference>
<gene>
    <name evidence="2" type="ORF">M2152_002393</name>
</gene>
<dbReference type="Proteomes" id="UP001160142">
    <property type="component" value="Unassembled WGS sequence"/>
</dbReference>